<evidence type="ECO:0000313" key="2">
    <source>
        <dbReference type="Proteomes" id="UP000594097"/>
    </source>
</evidence>
<proteinExistence type="predicted"/>
<reference evidence="1 2" key="1">
    <citation type="submission" date="2020-07" db="EMBL/GenBank/DDBJ databases">
        <title>Taxonomic proposal: Crassvirales, a new order of highly abundant and diverse bacterial viruses.</title>
        <authorList>
            <person name="Shkoporov A.N."/>
            <person name="Stockdale S.R."/>
            <person name="Guerin E."/>
            <person name="Ross R.P."/>
            <person name="Hill C."/>
        </authorList>
    </citation>
    <scope>NUCLEOTIDE SEQUENCE [LARGE SCALE GENOMIC DNA]</scope>
</reference>
<dbReference type="KEGG" id="vg:65130429"/>
<organism evidence="1 2">
    <name type="scientific">uncultured phage cr127_1</name>
    <dbReference type="NCBI Taxonomy" id="2772077"/>
    <lineage>
        <taxon>Viruses</taxon>
        <taxon>Duplodnaviria</taxon>
        <taxon>Heunggongvirae</taxon>
        <taxon>Uroviricota</taxon>
        <taxon>Caudoviricetes</taxon>
        <taxon>Crassvirales</taxon>
        <taxon>Crevaviridae</taxon>
        <taxon>Doltivirinae</taxon>
        <taxon>Kahucivirus</taxon>
        <taxon>Kahucivirus intestinalis</taxon>
    </lineage>
</organism>
<dbReference type="RefSeq" id="YP_010111975.1">
    <property type="nucleotide sequence ID" value="NC_055886.1"/>
</dbReference>
<name>A0A7M1RZG2_9CAUD</name>
<keyword evidence="2" id="KW-1185">Reference proteome</keyword>
<dbReference type="Proteomes" id="UP000594097">
    <property type="component" value="Segment"/>
</dbReference>
<sequence length="206" mass="23727">MRLYDYFINNKDLINHLESIAINKGYSFFKYKDNINLNINLWGIRSNDKDTTKFNDVCLMFYQNKDTTWTIHTYKITTDPSNVNLQKPINKNGTAIVKEGQYKGLFKVGLHKGYEALVQAVPITVIRDNNKDDILDIKNNKEETGMFGINMHRASINGNNNEIGSYSAGCQVHQDYKRFTYEFMPIIKSAIGKSSITYTLINEDDL</sequence>
<accession>A0A7M1RZG2</accession>
<dbReference type="EMBL" id="MT774393">
    <property type="protein sequence ID" value="QOR59817.1"/>
    <property type="molecule type" value="Genomic_DNA"/>
</dbReference>
<protein>
    <submittedName>
        <fullName evidence="1">Uncharacterized protein</fullName>
    </submittedName>
</protein>
<dbReference type="GeneID" id="65130429"/>
<evidence type="ECO:0000313" key="1">
    <source>
        <dbReference type="EMBL" id="QOR59817.1"/>
    </source>
</evidence>